<proteinExistence type="predicted"/>
<organism evidence="3 5">
    <name type="scientific">Archangium gephyra</name>
    <dbReference type="NCBI Taxonomy" id="48"/>
    <lineage>
        <taxon>Bacteria</taxon>
        <taxon>Pseudomonadati</taxon>
        <taxon>Myxococcota</taxon>
        <taxon>Myxococcia</taxon>
        <taxon>Myxococcales</taxon>
        <taxon>Cystobacterineae</taxon>
        <taxon>Archangiaceae</taxon>
        <taxon>Archangium</taxon>
    </lineage>
</organism>
<reference evidence="4 6" key="2">
    <citation type="submission" date="2018-08" db="EMBL/GenBank/DDBJ databases">
        <title>Genomic Encyclopedia of Archaeal and Bacterial Type Strains, Phase II (KMG-II): from individual species to whole genera.</title>
        <authorList>
            <person name="Goeker M."/>
        </authorList>
    </citation>
    <scope>NUCLEOTIDE SEQUENCE [LARGE SCALE GENOMIC DNA]</scope>
    <source>
        <strain evidence="4 6">DSM 2261</strain>
    </source>
</reference>
<evidence type="ECO:0000313" key="3">
    <source>
        <dbReference type="EMBL" id="AKJ06951.1"/>
    </source>
</evidence>
<evidence type="ECO:0000313" key="4">
    <source>
        <dbReference type="EMBL" id="REG31762.1"/>
    </source>
</evidence>
<dbReference type="EMBL" id="CP011509">
    <property type="protein sequence ID" value="AKJ06951.1"/>
    <property type="molecule type" value="Genomic_DNA"/>
</dbReference>
<dbReference type="Proteomes" id="UP000035579">
    <property type="component" value="Chromosome"/>
</dbReference>
<name>A0AAC8QH06_9BACT</name>
<keyword evidence="2" id="KW-1133">Transmembrane helix</keyword>
<keyword evidence="2" id="KW-0472">Membrane</keyword>
<dbReference type="AlphaFoldDB" id="A0AAC8QH06"/>
<dbReference type="Proteomes" id="UP000256345">
    <property type="component" value="Unassembled WGS sequence"/>
</dbReference>
<evidence type="ECO:0000256" key="1">
    <source>
        <dbReference type="SAM" id="MobiDB-lite"/>
    </source>
</evidence>
<evidence type="ECO:0000313" key="5">
    <source>
        <dbReference type="Proteomes" id="UP000035579"/>
    </source>
</evidence>
<gene>
    <name evidence="3" type="ORF">AA314_08577</name>
    <name evidence="4" type="ORF">ATI61_10586</name>
</gene>
<dbReference type="KEGG" id="age:AA314_08577"/>
<keyword evidence="6" id="KW-1185">Reference proteome</keyword>
<feature type="transmembrane region" description="Helical" evidence="2">
    <location>
        <begin position="95"/>
        <end position="119"/>
    </location>
</feature>
<feature type="transmembrane region" description="Helical" evidence="2">
    <location>
        <begin position="23"/>
        <end position="44"/>
    </location>
</feature>
<feature type="transmembrane region" description="Helical" evidence="2">
    <location>
        <begin position="64"/>
        <end position="83"/>
    </location>
</feature>
<dbReference type="EMBL" id="QUMU01000005">
    <property type="protein sequence ID" value="REG31762.1"/>
    <property type="molecule type" value="Genomic_DNA"/>
</dbReference>
<keyword evidence="2" id="KW-0812">Transmembrane</keyword>
<evidence type="ECO:0000256" key="2">
    <source>
        <dbReference type="SAM" id="Phobius"/>
    </source>
</evidence>
<evidence type="ECO:0000313" key="6">
    <source>
        <dbReference type="Proteomes" id="UP000256345"/>
    </source>
</evidence>
<feature type="region of interest" description="Disordered" evidence="1">
    <location>
        <begin position="384"/>
        <end position="403"/>
    </location>
</feature>
<protein>
    <submittedName>
        <fullName evidence="3">Uncharacterized protein</fullName>
    </submittedName>
</protein>
<accession>A0AAC8QH06</accession>
<reference evidence="3 5" key="1">
    <citation type="submission" date="2015-05" db="EMBL/GenBank/DDBJ databases">
        <title>Genome assembly of Archangium gephyra DSM 2261.</title>
        <authorList>
            <person name="Sharma G."/>
            <person name="Subramanian S."/>
        </authorList>
    </citation>
    <scope>NUCLEOTIDE SEQUENCE [LARGE SCALE GENOMIC DNA]</scope>
    <source>
        <strain evidence="3 5">DSM 2261</strain>
    </source>
</reference>
<sequence>MLCGMANAGRKHLELGALRDKRAAVILAVVALGVATPLVARLTFPGWVGASALAQVRLLVRLGGLFVLAGAYPAVLVLVRLGITDVSVYQHRALLRLYPVFCNFFQVLVAFDGFLLVVWPERFALPSFWADLLLSVAGVGLLPAVLHHQSWLAGFDPQMVLSARSALGEARPLPSTRTPLDTLDYRVLQLVAQSGSDVAAVMINDMAIGTRDLSLRLRKLVALGYLDVVDEQHGPQLTLTSLGTDTLALPVSLFTWQTNDLELLQELALARLALEERQAQKVVVACARCCERLLRGLLAAHEPPVTSVGNKDVGRATLGELVGACRQYRLIGRFEDNIFSALNERRKKIHALQDERPIDDQDAFILYTLTEIAARALLTQSAGAEVQSVAAGESGPRTEPTGS</sequence>